<accession>A0A8J7W3Z8</accession>
<dbReference type="SUPFAM" id="SSF54292">
    <property type="entry name" value="2Fe-2S ferredoxin-like"/>
    <property type="match status" value="1"/>
</dbReference>
<gene>
    <name evidence="3" type="ORF">KCX82_21720</name>
</gene>
<keyword evidence="4" id="KW-1185">Reference proteome</keyword>
<dbReference type="Pfam" id="PF13510">
    <property type="entry name" value="Fer2_4"/>
    <property type="match status" value="1"/>
</dbReference>
<comment type="caution">
    <text evidence="3">The sequence shown here is derived from an EMBL/GenBank/DDBJ whole genome shotgun (WGS) entry which is preliminary data.</text>
</comment>
<feature type="domain" description="2Fe-2S ferredoxin-type" evidence="2">
    <location>
        <begin position="18"/>
        <end position="100"/>
    </location>
</feature>
<dbReference type="PROSITE" id="PS51085">
    <property type="entry name" value="2FE2S_FER_2"/>
    <property type="match status" value="1"/>
</dbReference>
<evidence type="ECO:0000313" key="3">
    <source>
        <dbReference type="EMBL" id="MBR0600492.1"/>
    </source>
</evidence>
<sequence length="108" mass="11745">MCLRVDDHVILGSNEPGKTVEITVDGKKIQAKEGEKILAALLANGIIVNRYTVKRKEPRGLFCGIGQCTDCAMIVNGKPNVRTCITPVKEGMVIETQHGLGKRGDIRD</sequence>
<organism evidence="3 4">
    <name type="scientific">Sinanaerobacter chloroacetimidivorans</name>
    <dbReference type="NCBI Taxonomy" id="2818044"/>
    <lineage>
        <taxon>Bacteria</taxon>
        <taxon>Bacillati</taxon>
        <taxon>Bacillota</taxon>
        <taxon>Clostridia</taxon>
        <taxon>Peptostreptococcales</taxon>
        <taxon>Anaerovoracaceae</taxon>
        <taxon>Sinanaerobacter</taxon>
    </lineage>
</organism>
<evidence type="ECO:0000256" key="1">
    <source>
        <dbReference type="ARBA" id="ARBA00023002"/>
    </source>
</evidence>
<dbReference type="InterPro" id="IPR036010">
    <property type="entry name" value="2Fe-2S_ferredoxin-like_sf"/>
</dbReference>
<dbReference type="GO" id="GO:0051536">
    <property type="term" value="F:iron-sulfur cluster binding"/>
    <property type="evidence" value="ECO:0007669"/>
    <property type="project" value="InterPro"/>
</dbReference>
<evidence type="ECO:0000313" key="4">
    <source>
        <dbReference type="Proteomes" id="UP000675664"/>
    </source>
</evidence>
<reference evidence="3" key="2">
    <citation type="submission" date="2021-04" db="EMBL/GenBank/DDBJ databases">
        <authorList>
            <person name="Liu J."/>
        </authorList>
    </citation>
    <scope>NUCLEOTIDE SEQUENCE</scope>
    <source>
        <strain evidence="3">BAD-6</strain>
    </source>
</reference>
<name>A0A8J7W3Z8_9FIRM</name>
<dbReference type="InterPro" id="IPR042204">
    <property type="entry name" value="2Fe-2S-bd_N"/>
</dbReference>
<dbReference type="EMBL" id="JAGSND010000030">
    <property type="protein sequence ID" value="MBR0600492.1"/>
    <property type="molecule type" value="Genomic_DNA"/>
</dbReference>
<dbReference type="AlphaFoldDB" id="A0A8J7W3Z8"/>
<dbReference type="CDD" id="cd00207">
    <property type="entry name" value="fer2"/>
    <property type="match status" value="1"/>
</dbReference>
<dbReference type="RefSeq" id="WP_227020609.1">
    <property type="nucleotide sequence ID" value="NZ_JAGSND010000030.1"/>
</dbReference>
<keyword evidence="1" id="KW-0560">Oxidoreductase</keyword>
<evidence type="ECO:0000259" key="2">
    <source>
        <dbReference type="PROSITE" id="PS51085"/>
    </source>
</evidence>
<protein>
    <submittedName>
        <fullName evidence="3">(2Fe-2S)-binding protein</fullName>
    </submittedName>
</protein>
<dbReference type="Gene3D" id="3.10.20.440">
    <property type="entry name" value="2Fe-2S iron-sulphur cluster binding domain, sarcosine oxidase, alpha subunit, N-terminal domain"/>
    <property type="match status" value="1"/>
</dbReference>
<dbReference type="GO" id="GO:0016491">
    <property type="term" value="F:oxidoreductase activity"/>
    <property type="evidence" value="ECO:0007669"/>
    <property type="project" value="UniProtKB-KW"/>
</dbReference>
<proteinExistence type="predicted"/>
<dbReference type="Proteomes" id="UP000675664">
    <property type="component" value="Unassembled WGS sequence"/>
</dbReference>
<dbReference type="InterPro" id="IPR001041">
    <property type="entry name" value="2Fe-2S_ferredoxin-type"/>
</dbReference>
<reference evidence="3" key="1">
    <citation type="submission" date="2021-04" db="EMBL/GenBank/DDBJ databases">
        <title>Sinoanaerobacter chloroacetimidivorans sp. nov., an obligate anaerobic bacterium isolated from anaerobic sludge.</title>
        <authorList>
            <person name="Bao Y."/>
        </authorList>
    </citation>
    <scope>NUCLEOTIDE SEQUENCE</scope>
    <source>
        <strain evidence="3">BAD-6</strain>
    </source>
</reference>